<dbReference type="InterPro" id="IPR050091">
    <property type="entry name" value="PKS_NRPS_Biosynth_Enz"/>
</dbReference>
<dbReference type="InterPro" id="IPR032821">
    <property type="entry name" value="PKS_assoc"/>
</dbReference>
<evidence type="ECO:0000256" key="9">
    <source>
        <dbReference type="ARBA" id="ARBA00054155"/>
    </source>
</evidence>
<feature type="domain" description="Ketosynthase family 3 (KS3)" evidence="13">
    <location>
        <begin position="1718"/>
        <end position="2139"/>
    </location>
</feature>
<keyword evidence="6" id="KW-0808">Transferase</keyword>
<dbReference type="InterPro" id="IPR029063">
    <property type="entry name" value="SAM-dependent_MTases_sf"/>
</dbReference>
<dbReference type="CDD" id="cd00833">
    <property type="entry name" value="PKS"/>
    <property type="match status" value="2"/>
</dbReference>
<dbReference type="InterPro" id="IPR042104">
    <property type="entry name" value="PKS_dehydratase_sf"/>
</dbReference>
<dbReference type="InterPro" id="IPR036291">
    <property type="entry name" value="NAD(P)-bd_dom_sf"/>
</dbReference>
<feature type="region of interest" description="C-terminal hotdog fold" evidence="10">
    <location>
        <begin position="804"/>
        <end position="951"/>
    </location>
</feature>
<dbReference type="PROSITE" id="PS52004">
    <property type="entry name" value="KS3_2"/>
    <property type="match status" value="2"/>
</dbReference>
<dbReference type="Pfam" id="PF16197">
    <property type="entry name" value="KAsynt_C_assoc"/>
    <property type="match status" value="1"/>
</dbReference>
<feature type="domain" description="Ketosynthase family 3 (KS3)" evidence="13">
    <location>
        <begin position="79"/>
        <end position="499"/>
    </location>
</feature>
<dbReference type="Pfam" id="PF08659">
    <property type="entry name" value="KR"/>
    <property type="match status" value="1"/>
</dbReference>
<evidence type="ECO:0000256" key="4">
    <source>
        <dbReference type="ARBA" id="ARBA00022490"/>
    </source>
</evidence>
<dbReference type="Gene3D" id="3.40.47.10">
    <property type="match status" value="2"/>
</dbReference>
<dbReference type="GO" id="GO:0005737">
    <property type="term" value="C:cytoplasm"/>
    <property type="evidence" value="ECO:0007669"/>
    <property type="project" value="UniProtKB-SubCell"/>
</dbReference>
<dbReference type="InterPro" id="IPR020807">
    <property type="entry name" value="PKS_DH"/>
</dbReference>
<dbReference type="PANTHER" id="PTHR43775">
    <property type="entry name" value="FATTY ACID SYNTHASE"/>
    <property type="match status" value="1"/>
</dbReference>
<evidence type="ECO:0000259" key="12">
    <source>
        <dbReference type="PROSITE" id="PS50075"/>
    </source>
</evidence>
<feature type="compositionally biased region" description="Polar residues" evidence="11">
    <location>
        <begin position="2962"/>
        <end position="2974"/>
    </location>
</feature>
<dbReference type="Gene3D" id="3.10.129.110">
    <property type="entry name" value="Polyketide synthase dehydratase"/>
    <property type="match status" value="2"/>
</dbReference>
<dbReference type="InterPro" id="IPR013968">
    <property type="entry name" value="PKS_KR"/>
</dbReference>
<feature type="region of interest" description="N-terminal hotdog fold" evidence="10">
    <location>
        <begin position="2302"/>
        <end position="2423"/>
    </location>
</feature>
<dbReference type="InterPro" id="IPR013217">
    <property type="entry name" value="Methyltransf_12"/>
</dbReference>
<evidence type="ECO:0000256" key="11">
    <source>
        <dbReference type="SAM" id="MobiDB-lite"/>
    </source>
</evidence>
<gene>
    <name evidence="15" type="ORF">J3U87_33460</name>
</gene>
<dbReference type="SUPFAM" id="SSF47336">
    <property type="entry name" value="ACP-like"/>
    <property type="match status" value="4"/>
</dbReference>
<dbReference type="SUPFAM" id="SSF53901">
    <property type="entry name" value="Thiolase-like"/>
    <property type="match status" value="2"/>
</dbReference>
<evidence type="ECO:0000259" key="13">
    <source>
        <dbReference type="PROSITE" id="PS52004"/>
    </source>
</evidence>
<dbReference type="PROSITE" id="PS50075">
    <property type="entry name" value="CARRIER"/>
    <property type="match status" value="3"/>
</dbReference>
<dbReference type="Gene3D" id="3.40.50.720">
    <property type="entry name" value="NAD(P)-binding Rossmann-like Domain"/>
    <property type="match status" value="1"/>
</dbReference>
<evidence type="ECO:0000313" key="15">
    <source>
        <dbReference type="EMBL" id="QTD50519.1"/>
    </source>
</evidence>
<name>A0A8A4TKI2_SULCO</name>
<dbReference type="PANTHER" id="PTHR43775:SF37">
    <property type="entry name" value="SI:DKEY-61P9.11"/>
    <property type="match status" value="1"/>
</dbReference>
<keyword evidence="3" id="KW-0596">Phosphopantetheine</keyword>
<feature type="region of interest" description="Disordered" evidence="11">
    <location>
        <begin position="23"/>
        <end position="79"/>
    </location>
</feature>
<dbReference type="InterPro" id="IPR049490">
    <property type="entry name" value="C883_1060-like_KR_N"/>
</dbReference>
<dbReference type="GO" id="GO:0006633">
    <property type="term" value="P:fatty acid biosynthetic process"/>
    <property type="evidence" value="ECO:0007669"/>
    <property type="project" value="TreeGrafter"/>
</dbReference>
<keyword evidence="4" id="KW-0963">Cytoplasm</keyword>
<keyword evidence="16" id="KW-1185">Reference proteome</keyword>
<evidence type="ECO:0000256" key="2">
    <source>
        <dbReference type="ARBA" id="ARBA00004792"/>
    </source>
</evidence>
<feature type="region of interest" description="N-terminal hotdog fold" evidence="10">
    <location>
        <begin position="665"/>
        <end position="790"/>
    </location>
</feature>
<feature type="region of interest" description="Disordered" evidence="11">
    <location>
        <begin position="2954"/>
        <end position="2977"/>
    </location>
</feature>
<dbReference type="SUPFAM" id="SSF53335">
    <property type="entry name" value="S-adenosyl-L-methionine-dependent methyltransferases"/>
    <property type="match status" value="1"/>
</dbReference>
<dbReference type="Pfam" id="PF08242">
    <property type="entry name" value="Methyltransf_12"/>
    <property type="match status" value="1"/>
</dbReference>
<evidence type="ECO:0000256" key="10">
    <source>
        <dbReference type="PROSITE-ProRule" id="PRU01363"/>
    </source>
</evidence>
<dbReference type="CDD" id="cd08953">
    <property type="entry name" value="KR_2_SDR_x"/>
    <property type="match status" value="1"/>
</dbReference>
<dbReference type="InterPro" id="IPR049551">
    <property type="entry name" value="PKS_DH_C"/>
</dbReference>
<dbReference type="Pfam" id="PF14765">
    <property type="entry name" value="PS-DH"/>
    <property type="match status" value="2"/>
</dbReference>
<sequence>MNTSRKDIFDLVARKQISMEEARRRLGELAAEPTPARKGPTSETATRRQDADVAGPHGRQSAEDIGSAAHRDDAGPRSASPIAVIGMSARFPGAPDLDRFWRNLLNGVDAVSEIPEHRWRAEDWYHPDPDHPNTTISRWGSFLEDIDRFDPGFFNISATEAEIMDPQQRLFLEGAWHALEDAGYDPHALTGSALGLFVGAKSTRYLDFYQPARQGTQPLASRMLSVIPARLSYLLNLKGPSMMVDTECSSSLVAVHQACQAIRNGECDMALAGGITLLIEPELFITLSKAQMLSPRGRCATFDAEADGIVMGEGLGLVLLKPLDQALADHDAIYAVIEGSAVNQDGKTNGITAPNTLSQIRLGHDTYDRAGIEPSQLGLMECHGTGTSLGDPIEIEALTRVFRERGAADARVPIGSIKTNLGHTLLAAGAAGLLKAALAVARDQIPPSLHFRHENPQLRLAQSPFFVAERVMPFKPGRRFAAVSAFGASGTNCQVIVGQAPPLTTESREDGPLLWLFSGRNEKALEDNVAAFRTWLARDGQTACLADAAFTLACGRTHFRTRLAFVAQGRDRLAEILDDFGRAGAVPGETFAGRARANAKGSTSISALLDQAETARRVPRAWHALLTRLAQAHIEGEALDFSALYPLARHRRIHLPGYAFQRERHWLFPYPAPERTEALTGTAQPTARRLESDAWYLADHVIDGRPLLPGVFQIHLILEAARRRFEAADNRSITLANLAFTMPVAVDGSTLDIDCRLAEVEGQSDRLAAEIVTDDGVHTQAQCRLERSTPPEPIDLHALKNELRETWDRDTVYRRFAATGIDYGSSFRVVERLAWDDRRALANLALPESRRDDHQYAAHPALLDGAFQTVLPLMGASMAAEPDAVWIPFAIGAFRQWGPLPDRAVALAVAHPSRDGAASKRFELFLADEQGEVRAHFQAFAVRRLRQETQPISTTPAVANLLLGSRFQAIDLPGTDGHRAGPIIVFQDGDGTFADHLRAARSEPVLCLTPGSAFRAGRDAITFDPSDAEHRRRLAEHLANHVDRPRALIDANLPVGHGKTATDAAERLRLALDHRVHLYKLLWRVPHMRRTRVLYLHAEDRTSTEPPIAESLAGFYRTLFREKPEWEARVVGLDSATESDLQRVCADMEALLALPADAERELRLGTDHRWSGRRLVPVEADTDSFAWSAQEHYLVTGGGGGIGRILGRHLALEWGAAVTLLGRSAPRPEHRDELADIQARDGRIQYLQADLRDTFATRDALDQARTAFGPIHAIHHTAGVIRDALILRKSSEEMAEVLDPKVTGTLVLDAATREDPLRAFVLYSAATSVLGNLGQADYATANRFLDSFATWRNGSGAPGRCVSIAWPLWRHGGMQVPEEAWTAMSANAGLAPLDDAAGMAQVRQALSQPADTVVSLCSRDRERLRDYLGRQGLPLDGVTSAKRPVSNDRGTAPAAPGPESDALADFPSRVTRLLVALVAAQVGLNPDQVDPQEDMDSFGLDSINAMQITERLEEIAGPLPKTLFFEYGCLEEIGAALAEHHRDAFRDHFGDTRPAAMSTSPRALQGRVWDWMRGLLARETKLDPASIDPHAPLDELGMDSIMAMNITATMEDVLGSVSKTLFFEHGDAISMIESLCAEFPTELATHFGGGNDGEEAALGASRPARSQDDPNLDSEPEAGSGELTDTTWYPVRCRDANRPVEIPSAHHGTSRTAEDRLDRDIAIIAVDGRYPQADSLDSFWDNLRAGKDCIREIPADRWPSAEFDGILANRRSCKWGGFMDDITQFDPLFFNIAPREATLMDPQERMALETSWRVFENAGYTRARLQEAPVRGKVGVYMATMYPEYMLLGLESALRGQTSFANSMFASFANRTSYFFNLNGPSICLDTMCSGSITAIGLAISALRAGQVYMALAGGVSLISHPYRYVLLAKGGFFSSDGRCRGFGEGGDGYVPGEGFGSVLLKRMSDALADGDPILGVIRGVSLNHGGRATGYTVPNPKAQADLIRAAIEDAGIEPREVSYVEAHGTGTALGDPIEIAGLTRAFGPLEKPPAMGSVKSNIGHLEPAAGIASLTKVLLQMRHRQLVPTLHVDRPNPHIDWDAIPFRLQRETAPWQSDGRPRIAALSSFGAGGANAHIIIQEPPSREPMRQRPRDGRHLVALSARTPTALTAMARALRTRLDRDDCDLADLSWTLRHREPMAERAAAVISDRHQLHDFLDRMSTGETAANHWRGNVEQARTDARDACTTPEQAAKAFCQGAAIDWDRFGCRGEWIDLPNYTFDRRRCWLDITPSGWSKPVEPRRHPLVGPPLATLEAGQTFPITAKATHPLLAEHRIRDAAILPGVATFEILRQALSNLSPARRLGTLRNLVWLHPLTAEALDPQSVDRAQLHLSAAGSQVLDWQLVLGDHRTAARGEVTGEPAPAEPPLDLKALTARCPNAASPDELYATFDRLGLDYGRHFRTIERLHVGDGQAVAQLTTRGRADLPEEALLPGMLDGALQTALGLCWDSGRQPPLMVPFSVGEVRFHAPIPDRAWAVVEKIAQDEERGLLRYDVRLTDDRGQVCLTLREVAARAWGRETTPIAFDVVARRLRGWQEVQPRLSTAGTDRLERAVAPAIQAHLAPLGLPAAGEPFARHQLADRLGILPKYGRWLQAWLADMARFGWVTWRDDRGTFTENPGAGTSDTLRRIAAEHPEVAAHVGLLEACLRSLTDVLTGRIVATDVVFPGASMELVEGIYKGNAIADFHNRAVCEAVTAAVEAAEGRPLAILEVGSGTGGTSASVLEALARLNQPITYLYTDVSPGFVQYGKRRFGNYPFVQFRTYDLEREPESQGLTRGGFDLVLAANVVHATPDIRASLDAVKSLLKRDGLLVLNEISSRRAFSNATFGLLDGWWKFTDPERRVPLSPALSPDHWRQCLGQSGFTGFSVTGLPGLAPDRLEQAILISRSDGVVANPVTPPQGAESQENAPETQPTKVEPAQALAQALLSRQAKSESIAETLIPLLCDVLGCGREELQRARPFSEYGVDSIVAVDLITRINQHWQLNLRPTLLFDYNHVNSLAAYLAELPQVNRASVPTQPVRLGADTPPPIAAAQAPVHAATAFGDHEAPGGSRRHDIADQLCAIAAEVLGCTPAEIRHDRPFSEYGVDSIVAVDLITRINRYWQLNLRPTLLFDYNDVSRLAEHLADQPALRAATPTAPTSGNGPVVPRSPAPALNDEHAVLSALAAGDIDLHQADTLLAELTAP</sequence>
<feature type="domain" description="Carrier" evidence="12">
    <location>
        <begin position="3115"/>
        <end position="3189"/>
    </location>
</feature>
<evidence type="ECO:0000313" key="16">
    <source>
        <dbReference type="Proteomes" id="UP000663929"/>
    </source>
</evidence>
<dbReference type="SMART" id="SM00826">
    <property type="entry name" value="PKS_DH"/>
    <property type="match status" value="2"/>
</dbReference>
<dbReference type="SMART" id="SM00823">
    <property type="entry name" value="PKS_PP"/>
    <property type="match status" value="4"/>
</dbReference>
<feature type="domain" description="Carrier" evidence="12">
    <location>
        <begin position="2994"/>
        <end position="3068"/>
    </location>
</feature>
<feature type="domain" description="PKS/mFAS DH" evidence="14">
    <location>
        <begin position="2302"/>
        <end position="2581"/>
    </location>
</feature>
<feature type="region of interest" description="Disordered" evidence="11">
    <location>
        <begin position="1438"/>
        <end position="1462"/>
    </location>
</feature>
<evidence type="ECO:0000256" key="8">
    <source>
        <dbReference type="ARBA" id="ARBA00023268"/>
    </source>
</evidence>
<dbReference type="Pfam" id="PF21089">
    <property type="entry name" value="PKS_DH_N"/>
    <property type="match status" value="2"/>
</dbReference>
<dbReference type="Pfam" id="PF00109">
    <property type="entry name" value="ketoacyl-synt"/>
    <property type="match status" value="2"/>
</dbReference>
<dbReference type="Pfam" id="PF21394">
    <property type="entry name" value="Beta-ketacyl_N"/>
    <property type="match status" value="1"/>
</dbReference>
<reference evidence="15" key="1">
    <citation type="submission" date="2021-03" db="EMBL/GenBank/DDBJ databases">
        <title>Acanthopleuribacteraceae sp. M133.</title>
        <authorList>
            <person name="Wang G."/>
        </authorList>
    </citation>
    <scope>NUCLEOTIDE SEQUENCE</scope>
    <source>
        <strain evidence="15">M133</strain>
    </source>
</reference>
<evidence type="ECO:0000256" key="1">
    <source>
        <dbReference type="ARBA" id="ARBA00004496"/>
    </source>
</evidence>
<comment type="function">
    <text evidence="9">Involved in production of the polyketide antibiotic thailandamide.</text>
</comment>
<dbReference type="Gene3D" id="1.10.1240.100">
    <property type="match status" value="2"/>
</dbReference>
<evidence type="ECO:0000256" key="5">
    <source>
        <dbReference type="ARBA" id="ARBA00022553"/>
    </source>
</evidence>
<keyword evidence="5" id="KW-0597">Phosphoprotein</keyword>
<dbReference type="InterPro" id="IPR049900">
    <property type="entry name" value="PKS_mFAS_DH"/>
</dbReference>
<feature type="region of interest" description="Disordered" evidence="11">
    <location>
        <begin position="3192"/>
        <end position="3213"/>
    </location>
</feature>
<evidence type="ECO:0000259" key="14">
    <source>
        <dbReference type="PROSITE" id="PS52019"/>
    </source>
</evidence>
<feature type="domain" description="Carrier" evidence="12">
    <location>
        <begin position="1468"/>
        <end position="1541"/>
    </location>
</feature>
<dbReference type="InterPro" id="IPR020841">
    <property type="entry name" value="PKS_Beta-ketoAc_synthase_dom"/>
</dbReference>
<evidence type="ECO:0000256" key="3">
    <source>
        <dbReference type="ARBA" id="ARBA00022450"/>
    </source>
</evidence>
<dbReference type="CDD" id="cd02440">
    <property type="entry name" value="AdoMet_MTases"/>
    <property type="match status" value="1"/>
</dbReference>
<comment type="pathway">
    <text evidence="2">Antibiotic biosynthesis.</text>
</comment>
<keyword evidence="8" id="KW-0511">Multifunctional enzyme</keyword>
<dbReference type="PROSITE" id="PS52019">
    <property type="entry name" value="PKS_MFAS_DH"/>
    <property type="match status" value="2"/>
</dbReference>
<dbReference type="SMART" id="SM01294">
    <property type="entry name" value="PKS_PP_betabranch"/>
    <property type="match status" value="2"/>
</dbReference>
<evidence type="ECO:0000256" key="7">
    <source>
        <dbReference type="ARBA" id="ARBA00022737"/>
    </source>
</evidence>
<protein>
    <submittedName>
        <fullName evidence="15">SDR family NAD(P)-dependent oxidoreductase</fullName>
    </submittedName>
</protein>
<dbReference type="FunFam" id="3.40.47.10:FF:000019">
    <property type="entry name" value="Polyketide synthase type I"/>
    <property type="match status" value="2"/>
</dbReference>
<dbReference type="InterPro" id="IPR036736">
    <property type="entry name" value="ACP-like_sf"/>
</dbReference>
<dbReference type="InterPro" id="IPR009081">
    <property type="entry name" value="PP-bd_ACP"/>
</dbReference>
<dbReference type="PROSITE" id="PS00012">
    <property type="entry name" value="PHOSPHOPANTETHEINE"/>
    <property type="match status" value="4"/>
</dbReference>
<dbReference type="Proteomes" id="UP000663929">
    <property type="component" value="Chromosome"/>
</dbReference>
<dbReference type="InterPro" id="IPR057326">
    <property type="entry name" value="KR_dom"/>
</dbReference>
<dbReference type="SMART" id="SM00822">
    <property type="entry name" value="PKS_KR"/>
    <property type="match status" value="1"/>
</dbReference>
<evidence type="ECO:0000256" key="6">
    <source>
        <dbReference type="ARBA" id="ARBA00022679"/>
    </source>
</evidence>
<dbReference type="GO" id="GO:0004312">
    <property type="term" value="F:fatty acid synthase activity"/>
    <property type="evidence" value="ECO:0007669"/>
    <property type="project" value="TreeGrafter"/>
</dbReference>
<dbReference type="GO" id="GO:0031177">
    <property type="term" value="F:phosphopantetheine binding"/>
    <property type="evidence" value="ECO:0007669"/>
    <property type="project" value="InterPro"/>
</dbReference>
<dbReference type="Pfam" id="PF00550">
    <property type="entry name" value="PP-binding"/>
    <property type="match status" value="4"/>
</dbReference>
<dbReference type="InterPro" id="IPR049552">
    <property type="entry name" value="PKS_DH_N"/>
</dbReference>
<proteinExistence type="predicted"/>
<feature type="domain" description="PKS/mFAS DH" evidence="14">
    <location>
        <begin position="665"/>
        <end position="951"/>
    </location>
</feature>
<dbReference type="SMART" id="SM00825">
    <property type="entry name" value="PKS_KS"/>
    <property type="match status" value="2"/>
</dbReference>
<feature type="active site" description="Proton donor; for dehydratase activity" evidence="10">
    <location>
        <position position="864"/>
    </location>
</feature>
<dbReference type="EMBL" id="CP071793">
    <property type="protein sequence ID" value="QTD50519.1"/>
    <property type="molecule type" value="Genomic_DNA"/>
</dbReference>
<accession>A0A8A4TKI2</accession>
<dbReference type="Pfam" id="PF02801">
    <property type="entry name" value="Ketoacyl-synt_C"/>
    <property type="match status" value="2"/>
</dbReference>
<dbReference type="InterPro" id="IPR054514">
    <property type="entry name" value="RhiE-like_linker"/>
</dbReference>
<dbReference type="InterPro" id="IPR016039">
    <property type="entry name" value="Thiolase-like"/>
</dbReference>
<dbReference type="Pfam" id="PF22336">
    <property type="entry name" value="RhiE-like_linker"/>
    <property type="match status" value="1"/>
</dbReference>
<dbReference type="InterPro" id="IPR014030">
    <property type="entry name" value="Ketoacyl_synth_N"/>
</dbReference>
<comment type="subcellular location">
    <subcellularLocation>
        <location evidence="1">Cytoplasm</location>
    </subcellularLocation>
</comment>
<feature type="active site" description="Proton acceptor; for dehydratase activity" evidence="10">
    <location>
        <position position="700"/>
    </location>
</feature>
<keyword evidence="7" id="KW-0677">Repeat</keyword>
<dbReference type="Gene3D" id="3.40.50.150">
    <property type="entry name" value="Vaccinia Virus protein VP39"/>
    <property type="match status" value="1"/>
</dbReference>
<feature type="active site" description="Proton acceptor; for dehydratase activity" evidence="10">
    <location>
        <position position="2332"/>
    </location>
</feature>
<dbReference type="InterPro" id="IPR006162">
    <property type="entry name" value="Ppantetheine_attach_site"/>
</dbReference>
<organism evidence="15 16">
    <name type="scientific">Sulfidibacter corallicola</name>
    <dbReference type="NCBI Taxonomy" id="2818388"/>
    <lineage>
        <taxon>Bacteria</taxon>
        <taxon>Pseudomonadati</taxon>
        <taxon>Acidobacteriota</taxon>
        <taxon>Holophagae</taxon>
        <taxon>Acanthopleuribacterales</taxon>
        <taxon>Acanthopleuribacteraceae</taxon>
        <taxon>Sulfidibacter</taxon>
    </lineage>
</organism>
<dbReference type="KEGG" id="scor:J3U87_33460"/>
<feature type="active site" description="Proton donor; for dehydratase activity" evidence="10">
    <location>
        <position position="2496"/>
    </location>
</feature>
<dbReference type="Gene3D" id="1.10.1200.10">
    <property type="entry name" value="ACP-like"/>
    <property type="match status" value="4"/>
</dbReference>
<dbReference type="InterPro" id="IPR020806">
    <property type="entry name" value="PKS_PP-bd"/>
</dbReference>
<feature type="region of interest" description="C-terminal hotdog fold" evidence="10">
    <location>
        <begin position="2437"/>
        <end position="2581"/>
    </location>
</feature>
<dbReference type="RefSeq" id="WP_237380306.1">
    <property type="nucleotide sequence ID" value="NZ_CP071793.1"/>
</dbReference>
<feature type="region of interest" description="Disordered" evidence="11">
    <location>
        <begin position="1646"/>
        <end position="1686"/>
    </location>
</feature>
<dbReference type="SUPFAM" id="SSF51735">
    <property type="entry name" value="NAD(P)-binding Rossmann-fold domains"/>
    <property type="match status" value="2"/>
</dbReference>
<dbReference type="InterPro" id="IPR014031">
    <property type="entry name" value="Ketoacyl_synth_C"/>
</dbReference>